<comment type="caution">
    <text evidence="2">The sequence shown here is derived from an EMBL/GenBank/DDBJ whole genome shotgun (WGS) entry which is preliminary data.</text>
</comment>
<dbReference type="Proteomes" id="UP001153678">
    <property type="component" value="Unassembled WGS sequence"/>
</dbReference>
<reference evidence="2" key="1">
    <citation type="submission" date="2022-08" db="EMBL/GenBank/DDBJ databases">
        <authorList>
            <person name="Kallberg Y."/>
            <person name="Tangrot J."/>
            <person name="Rosling A."/>
        </authorList>
    </citation>
    <scope>NUCLEOTIDE SEQUENCE</scope>
    <source>
        <strain evidence="2">Wild A</strain>
    </source>
</reference>
<evidence type="ECO:0000256" key="1">
    <source>
        <dbReference type="SAM" id="MobiDB-lite"/>
    </source>
</evidence>
<feature type="compositionally biased region" description="Basic residues" evidence="1">
    <location>
        <begin position="1"/>
        <end position="10"/>
    </location>
</feature>
<evidence type="ECO:0000313" key="2">
    <source>
        <dbReference type="EMBL" id="CAI2192238.1"/>
    </source>
</evidence>
<gene>
    <name evidence="2" type="ORF">FWILDA_LOCUS15476</name>
</gene>
<sequence length="179" mass="20746">MSGSKGKRTKKPLEKNILPQKKNKREVDVEEIELDLDSRDASTLFDELDEIPANGRDSESVSSRYVFLDPVTPDNLKKRNKRNSNLFIRYRKEMMKNKLTTVNHLEFNKIFANDLKSMPESEKDYLRREYHLKTQLSNAGQISESSGSKPSKAAVDLFNQYQTLPNAKNEEHNSNTIFY</sequence>
<dbReference type="AlphaFoldDB" id="A0A9W4T4G5"/>
<keyword evidence="3" id="KW-1185">Reference proteome</keyword>
<organism evidence="2 3">
    <name type="scientific">Funneliformis geosporum</name>
    <dbReference type="NCBI Taxonomy" id="1117311"/>
    <lineage>
        <taxon>Eukaryota</taxon>
        <taxon>Fungi</taxon>
        <taxon>Fungi incertae sedis</taxon>
        <taxon>Mucoromycota</taxon>
        <taxon>Glomeromycotina</taxon>
        <taxon>Glomeromycetes</taxon>
        <taxon>Glomerales</taxon>
        <taxon>Glomeraceae</taxon>
        <taxon>Funneliformis</taxon>
    </lineage>
</organism>
<feature type="region of interest" description="Disordered" evidence="1">
    <location>
        <begin position="1"/>
        <end position="24"/>
    </location>
</feature>
<protein>
    <submittedName>
        <fullName evidence="2">9433_t:CDS:1</fullName>
    </submittedName>
</protein>
<accession>A0A9W4T4G5</accession>
<proteinExistence type="predicted"/>
<evidence type="ECO:0000313" key="3">
    <source>
        <dbReference type="Proteomes" id="UP001153678"/>
    </source>
</evidence>
<dbReference type="EMBL" id="CAMKVN010008131">
    <property type="protein sequence ID" value="CAI2192238.1"/>
    <property type="molecule type" value="Genomic_DNA"/>
</dbReference>
<name>A0A9W4T4G5_9GLOM</name>